<proteinExistence type="predicted"/>
<evidence type="ECO:0000313" key="2">
    <source>
        <dbReference type="EMBL" id="CAD8159145.1"/>
    </source>
</evidence>
<dbReference type="Proteomes" id="UP000689195">
    <property type="component" value="Unassembled WGS sequence"/>
</dbReference>
<gene>
    <name evidence="1" type="ORF">PPENT_87.1.T0320006</name>
    <name evidence="2" type="ORF">PPENT_87.1.T0320341</name>
</gene>
<reference evidence="1" key="1">
    <citation type="submission" date="2021-01" db="EMBL/GenBank/DDBJ databases">
        <authorList>
            <consortium name="Genoscope - CEA"/>
            <person name="William W."/>
        </authorList>
    </citation>
    <scope>NUCLEOTIDE SEQUENCE</scope>
</reference>
<keyword evidence="3" id="KW-1185">Reference proteome</keyword>
<organism evidence="1 3">
    <name type="scientific">Paramecium pentaurelia</name>
    <dbReference type="NCBI Taxonomy" id="43138"/>
    <lineage>
        <taxon>Eukaryota</taxon>
        <taxon>Sar</taxon>
        <taxon>Alveolata</taxon>
        <taxon>Ciliophora</taxon>
        <taxon>Intramacronucleata</taxon>
        <taxon>Oligohymenophorea</taxon>
        <taxon>Peniculida</taxon>
        <taxon>Parameciidae</taxon>
        <taxon>Paramecium</taxon>
    </lineage>
</organism>
<accession>A0A8S1U3C9</accession>
<dbReference type="AlphaFoldDB" id="A0A8S1U3C9"/>
<name>A0A8S1U3C9_9CILI</name>
<protein>
    <submittedName>
        <fullName evidence="1">Uncharacterized protein</fullName>
    </submittedName>
</protein>
<evidence type="ECO:0000313" key="1">
    <source>
        <dbReference type="EMBL" id="CAD8158522.1"/>
    </source>
</evidence>
<comment type="caution">
    <text evidence="1">The sequence shown here is derived from an EMBL/GenBank/DDBJ whole genome shotgun (WGS) entry which is preliminary data.</text>
</comment>
<sequence>MYENGKKNGKWEFFLKLDKNERQLGEGVYDENQLKNGQWIDLYENFKIHSQVRYKGKYQKSKKQDNRHCQRLKQQLVMEIMMEMERRLVNGLNYMINLKRKYEEGIKNRVWKRLKRISGKGNFISDDENEIKQNK</sequence>
<dbReference type="PANTHER" id="PTHR33706">
    <property type="entry name" value="MORN VARIANT REPEAT PROTEIN"/>
    <property type="match status" value="1"/>
</dbReference>
<dbReference type="PANTHER" id="PTHR33706:SF1">
    <property type="entry name" value="TPR REPEAT PROTEIN"/>
    <property type="match status" value="1"/>
</dbReference>
<dbReference type="EMBL" id="CAJJDO010000032">
    <property type="protein sequence ID" value="CAD8158522.1"/>
    <property type="molecule type" value="Genomic_DNA"/>
</dbReference>
<evidence type="ECO:0000313" key="3">
    <source>
        <dbReference type="Proteomes" id="UP000689195"/>
    </source>
</evidence>
<dbReference type="EMBL" id="CAJJDO010000032">
    <property type="protein sequence ID" value="CAD8159145.1"/>
    <property type="molecule type" value="Genomic_DNA"/>
</dbReference>